<reference evidence="8" key="1">
    <citation type="submission" date="2022-06" db="EMBL/GenBank/DDBJ databases">
        <title>Genomic Encyclopedia of Archaeal and Bacterial Type Strains, Phase II (KMG-II): from individual species to whole genera.</title>
        <authorList>
            <person name="Goeker M."/>
        </authorList>
    </citation>
    <scope>NUCLEOTIDE SEQUENCE</scope>
    <source>
        <strain evidence="8">DSM 43935</strain>
    </source>
</reference>
<keyword evidence="3" id="KW-0731">Sigma factor</keyword>
<name>A0AAE3GDZ6_9PSEU</name>
<dbReference type="GO" id="GO:0016987">
    <property type="term" value="F:sigma factor activity"/>
    <property type="evidence" value="ECO:0007669"/>
    <property type="project" value="UniProtKB-KW"/>
</dbReference>
<keyword evidence="4" id="KW-0804">Transcription</keyword>
<organism evidence="8 9">
    <name type="scientific">Goodfellowiella coeruleoviolacea</name>
    <dbReference type="NCBI Taxonomy" id="334858"/>
    <lineage>
        <taxon>Bacteria</taxon>
        <taxon>Bacillati</taxon>
        <taxon>Actinomycetota</taxon>
        <taxon>Actinomycetes</taxon>
        <taxon>Pseudonocardiales</taxon>
        <taxon>Pseudonocardiaceae</taxon>
        <taxon>Goodfellowiella</taxon>
    </lineage>
</organism>
<evidence type="ECO:0000256" key="2">
    <source>
        <dbReference type="ARBA" id="ARBA00023015"/>
    </source>
</evidence>
<dbReference type="Gene3D" id="1.10.1740.10">
    <property type="match status" value="1"/>
</dbReference>
<feature type="compositionally biased region" description="Polar residues" evidence="5">
    <location>
        <begin position="1"/>
        <end position="16"/>
    </location>
</feature>
<evidence type="ECO:0000256" key="1">
    <source>
        <dbReference type="ARBA" id="ARBA00010641"/>
    </source>
</evidence>
<gene>
    <name evidence="8" type="ORF">LX83_002852</name>
</gene>
<dbReference type="GO" id="GO:0006352">
    <property type="term" value="P:DNA-templated transcription initiation"/>
    <property type="evidence" value="ECO:0007669"/>
    <property type="project" value="InterPro"/>
</dbReference>
<dbReference type="NCBIfam" id="TIGR02937">
    <property type="entry name" value="sigma70-ECF"/>
    <property type="match status" value="1"/>
</dbReference>
<comment type="similarity">
    <text evidence="1">Belongs to the sigma-70 factor family. ECF subfamily.</text>
</comment>
<dbReference type="SUPFAM" id="SSF88659">
    <property type="entry name" value="Sigma3 and sigma4 domains of RNA polymerase sigma factors"/>
    <property type="match status" value="1"/>
</dbReference>
<evidence type="ECO:0000256" key="5">
    <source>
        <dbReference type="SAM" id="MobiDB-lite"/>
    </source>
</evidence>
<evidence type="ECO:0000256" key="3">
    <source>
        <dbReference type="ARBA" id="ARBA00023082"/>
    </source>
</evidence>
<comment type="caution">
    <text evidence="8">The sequence shown here is derived from an EMBL/GenBank/DDBJ whole genome shotgun (WGS) entry which is preliminary data.</text>
</comment>
<sequence>MTARQRTSSPVSQAQHWDQPAWLPEPATPDRLAAPEPPPVPAPDAAWELVRAAQRGDTAAFGELYDQYVDVVYRYVLFRVGDRSLAEDVTSETFLRALRRIGSVSYQGRDVGAWFVTIARNIVLDHVKSSRYRLEVTTPELADSREVAAGPEQEVMTEVTNAELLRCVGQLGEDQRECIVLRFLQGLSVAETARLMGRNEGAVKALQHRAVRRLAQLLPGWLR</sequence>
<dbReference type="Pfam" id="PF08281">
    <property type="entry name" value="Sigma70_r4_2"/>
    <property type="match status" value="1"/>
</dbReference>
<evidence type="ECO:0000313" key="9">
    <source>
        <dbReference type="Proteomes" id="UP001206128"/>
    </source>
</evidence>
<feature type="region of interest" description="Disordered" evidence="5">
    <location>
        <begin position="1"/>
        <end position="40"/>
    </location>
</feature>
<dbReference type="InterPro" id="IPR014284">
    <property type="entry name" value="RNA_pol_sigma-70_dom"/>
</dbReference>
<accession>A0AAE3GDZ6</accession>
<dbReference type="PANTHER" id="PTHR43133:SF57">
    <property type="entry name" value="RNA POLYMERASE SIGMA-70 FACTOR"/>
    <property type="match status" value="1"/>
</dbReference>
<dbReference type="PANTHER" id="PTHR43133">
    <property type="entry name" value="RNA POLYMERASE ECF-TYPE SIGMA FACTO"/>
    <property type="match status" value="1"/>
</dbReference>
<feature type="domain" description="RNA polymerase sigma-70 region 2" evidence="6">
    <location>
        <begin position="64"/>
        <end position="131"/>
    </location>
</feature>
<dbReference type="EMBL" id="JAMTCK010000006">
    <property type="protein sequence ID" value="MCP2165993.1"/>
    <property type="molecule type" value="Genomic_DNA"/>
</dbReference>
<proteinExistence type="inferred from homology"/>
<evidence type="ECO:0000313" key="8">
    <source>
        <dbReference type="EMBL" id="MCP2165993.1"/>
    </source>
</evidence>
<evidence type="ECO:0000259" key="7">
    <source>
        <dbReference type="Pfam" id="PF08281"/>
    </source>
</evidence>
<dbReference type="InterPro" id="IPR039425">
    <property type="entry name" value="RNA_pol_sigma-70-like"/>
</dbReference>
<dbReference type="GO" id="GO:0003677">
    <property type="term" value="F:DNA binding"/>
    <property type="evidence" value="ECO:0007669"/>
    <property type="project" value="InterPro"/>
</dbReference>
<dbReference type="InterPro" id="IPR013324">
    <property type="entry name" value="RNA_pol_sigma_r3/r4-like"/>
</dbReference>
<dbReference type="InterPro" id="IPR013325">
    <property type="entry name" value="RNA_pol_sigma_r2"/>
</dbReference>
<keyword evidence="9" id="KW-1185">Reference proteome</keyword>
<dbReference type="CDD" id="cd06171">
    <property type="entry name" value="Sigma70_r4"/>
    <property type="match status" value="1"/>
</dbReference>
<dbReference type="Gene3D" id="1.10.10.10">
    <property type="entry name" value="Winged helix-like DNA-binding domain superfamily/Winged helix DNA-binding domain"/>
    <property type="match status" value="1"/>
</dbReference>
<dbReference type="RefSeq" id="WP_253771432.1">
    <property type="nucleotide sequence ID" value="NZ_JAMTCK010000006.1"/>
</dbReference>
<protein>
    <submittedName>
        <fullName evidence="8">RNA polymerase sigma-70 factor, ECF subfamily</fullName>
    </submittedName>
</protein>
<evidence type="ECO:0000259" key="6">
    <source>
        <dbReference type="Pfam" id="PF04542"/>
    </source>
</evidence>
<dbReference type="InterPro" id="IPR013249">
    <property type="entry name" value="RNA_pol_sigma70_r4_t2"/>
</dbReference>
<dbReference type="InterPro" id="IPR007627">
    <property type="entry name" value="RNA_pol_sigma70_r2"/>
</dbReference>
<dbReference type="Proteomes" id="UP001206128">
    <property type="component" value="Unassembled WGS sequence"/>
</dbReference>
<dbReference type="SUPFAM" id="SSF88946">
    <property type="entry name" value="Sigma2 domain of RNA polymerase sigma factors"/>
    <property type="match status" value="1"/>
</dbReference>
<keyword evidence="2" id="KW-0805">Transcription regulation</keyword>
<dbReference type="AlphaFoldDB" id="A0AAE3GDZ6"/>
<evidence type="ECO:0000256" key="4">
    <source>
        <dbReference type="ARBA" id="ARBA00023163"/>
    </source>
</evidence>
<dbReference type="InterPro" id="IPR036388">
    <property type="entry name" value="WH-like_DNA-bd_sf"/>
</dbReference>
<feature type="domain" description="RNA polymerase sigma factor 70 region 4 type 2" evidence="7">
    <location>
        <begin position="163"/>
        <end position="214"/>
    </location>
</feature>
<dbReference type="Pfam" id="PF04542">
    <property type="entry name" value="Sigma70_r2"/>
    <property type="match status" value="1"/>
</dbReference>